<dbReference type="InterPro" id="IPR050709">
    <property type="entry name" value="Biotin_Carboxyl_Carrier/Decarb"/>
</dbReference>
<comment type="caution">
    <text evidence="3">The sequence shown here is derived from an EMBL/GenBank/DDBJ whole genome shotgun (WGS) entry which is preliminary data.</text>
</comment>
<reference evidence="3 4" key="1">
    <citation type="submission" date="2019-09" db="EMBL/GenBank/DDBJ databases">
        <authorList>
            <person name="Cao W.R."/>
        </authorList>
    </citation>
    <scope>NUCLEOTIDE SEQUENCE [LARGE SCALE GENOMIC DNA]</scope>
    <source>
        <strain evidence="3 4">B1N29</strain>
    </source>
</reference>
<feature type="domain" description="Lipoyl-binding" evidence="2">
    <location>
        <begin position="79"/>
        <end position="161"/>
    </location>
</feature>
<dbReference type="SUPFAM" id="SSF51230">
    <property type="entry name" value="Single hybrid motif"/>
    <property type="match status" value="1"/>
</dbReference>
<dbReference type="PROSITE" id="PS50968">
    <property type="entry name" value="BIOTINYL_LIPOYL"/>
    <property type="match status" value="1"/>
</dbReference>
<dbReference type="InterPro" id="IPR001882">
    <property type="entry name" value="Biotin_BS"/>
</dbReference>
<evidence type="ECO:0000256" key="1">
    <source>
        <dbReference type="ARBA" id="ARBA00023267"/>
    </source>
</evidence>
<dbReference type="InterPro" id="IPR000089">
    <property type="entry name" value="Biotin_lipoyl"/>
</dbReference>
<name>A0A6N6MI53_9FLAO</name>
<keyword evidence="4" id="KW-1185">Reference proteome</keyword>
<dbReference type="Proteomes" id="UP000441333">
    <property type="component" value="Unassembled WGS sequence"/>
</dbReference>
<dbReference type="Gene3D" id="2.40.50.100">
    <property type="match status" value="1"/>
</dbReference>
<organism evidence="3 4">
    <name type="scientific">Pseudotamlana haliotis</name>
    <dbReference type="NCBI Taxonomy" id="2614804"/>
    <lineage>
        <taxon>Bacteria</taxon>
        <taxon>Pseudomonadati</taxon>
        <taxon>Bacteroidota</taxon>
        <taxon>Flavobacteriia</taxon>
        <taxon>Flavobacteriales</taxon>
        <taxon>Flavobacteriaceae</taxon>
        <taxon>Pseudotamlana</taxon>
    </lineage>
</organism>
<dbReference type="PANTHER" id="PTHR45266:SF3">
    <property type="entry name" value="OXALOACETATE DECARBOXYLASE ALPHA CHAIN"/>
    <property type="match status" value="1"/>
</dbReference>
<dbReference type="Pfam" id="PF00364">
    <property type="entry name" value="Biotin_lipoyl"/>
    <property type="match status" value="1"/>
</dbReference>
<evidence type="ECO:0000259" key="2">
    <source>
        <dbReference type="PROSITE" id="PS50968"/>
    </source>
</evidence>
<protein>
    <submittedName>
        <fullName evidence="3">Acetyl-CoA carboxylase biotin carboxyl carrier protein subunit</fullName>
    </submittedName>
</protein>
<dbReference type="EMBL" id="WAAT01000032">
    <property type="protein sequence ID" value="KAB1068694.1"/>
    <property type="molecule type" value="Genomic_DNA"/>
</dbReference>
<evidence type="ECO:0000313" key="4">
    <source>
        <dbReference type="Proteomes" id="UP000441333"/>
    </source>
</evidence>
<dbReference type="FunFam" id="2.40.50.100:FF:000003">
    <property type="entry name" value="Acetyl-CoA carboxylase biotin carboxyl carrier protein"/>
    <property type="match status" value="1"/>
</dbReference>
<dbReference type="PANTHER" id="PTHR45266">
    <property type="entry name" value="OXALOACETATE DECARBOXYLASE ALPHA CHAIN"/>
    <property type="match status" value="1"/>
</dbReference>
<dbReference type="AlphaFoldDB" id="A0A6N6MI53"/>
<dbReference type="CDD" id="cd06850">
    <property type="entry name" value="biotinyl_domain"/>
    <property type="match status" value="1"/>
</dbReference>
<accession>A0A6N6MI53</accession>
<gene>
    <name evidence="3" type="ORF">F6U93_06125</name>
</gene>
<proteinExistence type="predicted"/>
<keyword evidence="1" id="KW-0092">Biotin</keyword>
<dbReference type="PROSITE" id="PS00188">
    <property type="entry name" value="BIOTIN"/>
    <property type="match status" value="1"/>
</dbReference>
<evidence type="ECO:0000313" key="3">
    <source>
        <dbReference type="EMBL" id="KAB1068694.1"/>
    </source>
</evidence>
<sequence>MDKTYIVKVNNQEDFHINTSDINQLDLVKNSKGHYHVLQQNKSFKVEVLSGDLNSKHYQINVNGTNYDLQISNDLDCLIENMGLSNHVSQQVNTIIAPMPGLILEVQVKVGQDVQENTPLLILEAMKMENSIVSPRTGVIKSISVKKGEAVEKGHLLIEFESE</sequence>
<dbReference type="InterPro" id="IPR011053">
    <property type="entry name" value="Single_hybrid_motif"/>
</dbReference>
<dbReference type="RefSeq" id="WP_150937891.1">
    <property type="nucleotide sequence ID" value="NZ_WAAT01000032.1"/>
</dbReference>